<dbReference type="STRING" id="1484693.RS694_09300"/>
<sequence length="81" mass="8914">MPATELIVTSAGKIADKELLVPTGKEGQFYPHVQDWVTAKLSAKTPVKDISNKVLVKGIKQWSVFEEKSGGKTIRTVFKIT</sequence>
<organism evidence="1 2">
    <name type="scientific">Rhodoferax saidenbachensis</name>
    <dbReference type="NCBI Taxonomy" id="1484693"/>
    <lineage>
        <taxon>Bacteria</taxon>
        <taxon>Pseudomonadati</taxon>
        <taxon>Pseudomonadota</taxon>
        <taxon>Betaproteobacteria</taxon>
        <taxon>Burkholderiales</taxon>
        <taxon>Comamonadaceae</taxon>
        <taxon>Rhodoferax</taxon>
    </lineage>
</organism>
<gene>
    <name evidence="1" type="ORF">RS694_09300</name>
</gene>
<keyword evidence="2" id="KW-1185">Reference proteome</keyword>
<dbReference type="eggNOG" id="ENOG5034ARJ">
    <property type="taxonomic scope" value="Bacteria"/>
</dbReference>
<dbReference type="AlphaFoldDB" id="A0A1P8K9N9"/>
<evidence type="ECO:0000313" key="1">
    <source>
        <dbReference type="EMBL" id="APW42708.1"/>
    </source>
</evidence>
<dbReference type="Proteomes" id="UP000186110">
    <property type="component" value="Chromosome"/>
</dbReference>
<proteinExistence type="predicted"/>
<dbReference type="EMBL" id="CP019239">
    <property type="protein sequence ID" value="APW42708.1"/>
    <property type="molecule type" value="Genomic_DNA"/>
</dbReference>
<dbReference type="RefSeq" id="WP_029707593.1">
    <property type="nucleotide sequence ID" value="NZ_CP019239.1"/>
</dbReference>
<protein>
    <submittedName>
        <fullName evidence="1">Uncharacterized protein</fullName>
    </submittedName>
</protein>
<name>A0A1P8K9N9_9BURK</name>
<dbReference type="KEGG" id="rsb:RS694_09300"/>
<reference evidence="1 2" key="1">
    <citation type="submission" date="2017-01" db="EMBL/GenBank/DDBJ databases">
        <authorList>
            <person name="Mah S.A."/>
            <person name="Swanson W.J."/>
            <person name="Moy G.W."/>
            <person name="Vacquier V.D."/>
        </authorList>
    </citation>
    <scope>NUCLEOTIDE SEQUENCE [LARGE SCALE GENOMIC DNA]</scope>
    <source>
        <strain evidence="1 2">DSM 22694</strain>
    </source>
</reference>
<accession>A0A1P8K9N9</accession>
<evidence type="ECO:0000313" key="2">
    <source>
        <dbReference type="Proteomes" id="UP000186110"/>
    </source>
</evidence>